<dbReference type="RefSeq" id="WP_140031658.1">
    <property type="nucleotide sequence ID" value="NZ_AP027305.1"/>
</dbReference>
<evidence type="ECO:0008006" key="4">
    <source>
        <dbReference type="Google" id="ProtNLM"/>
    </source>
</evidence>
<proteinExistence type="predicted"/>
<evidence type="ECO:0000313" key="3">
    <source>
        <dbReference type="Proteomes" id="UP001303601"/>
    </source>
</evidence>
<dbReference type="NCBIfam" id="NF045978">
    <property type="entry name" value="ComEA_MAG0490"/>
    <property type="match status" value="1"/>
</dbReference>
<keyword evidence="3" id="KW-1185">Reference proteome</keyword>
<evidence type="ECO:0000256" key="1">
    <source>
        <dbReference type="SAM" id="Phobius"/>
    </source>
</evidence>
<gene>
    <name evidence="2" type="ORF">R9B83_01745</name>
</gene>
<reference evidence="2" key="1">
    <citation type="submission" date="2023-11" db="EMBL/GenBank/DDBJ databases">
        <title>Completed genome sequence of Mycoplasma equirhinis type strain M432/72.</title>
        <authorList>
            <person name="Spergser J."/>
        </authorList>
    </citation>
    <scope>NUCLEOTIDE SEQUENCE [LARGE SCALE GENOMIC DNA]</scope>
    <source>
        <strain evidence="2">M432/72</strain>
    </source>
</reference>
<organism evidence="2 3">
    <name type="scientific">Metamycoplasma equirhinis</name>
    <dbReference type="NCBI Taxonomy" id="92402"/>
    <lineage>
        <taxon>Bacteria</taxon>
        <taxon>Bacillati</taxon>
        <taxon>Mycoplasmatota</taxon>
        <taxon>Mycoplasmoidales</taxon>
        <taxon>Metamycoplasmataceae</taxon>
        <taxon>Metamycoplasma</taxon>
    </lineage>
</organism>
<keyword evidence="1" id="KW-0472">Membrane</keyword>
<sequence length="168" mass="19059">MDKNRKIILGISSAVISSLLIMSSITIQKFLLNKKDSKRKINQKIICVEIYGAVLYPGEYELLEGSLLIDLLKKCKLEYGADLSKISVNSLLKNKQRIYISFSKNIKQKITNFTTLNSFLALGIRKNIALKIINHLKENKYKTTWQNIQNISGVGETTLKILQDAIIL</sequence>
<dbReference type="GeneID" id="94493594"/>
<dbReference type="EMBL" id="CP137845">
    <property type="protein sequence ID" value="WPB53695.1"/>
    <property type="molecule type" value="Genomic_DNA"/>
</dbReference>
<keyword evidence="1" id="KW-1133">Transmembrane helix</keyword>
<feature type="transmembrane region" description="Helical" evidence="1">
    <location>
        <begin position="7"/>
        <end position="27"/>
    </location>
</feature>
<keyword evidence="1" id="KW-0812">Transmembrane</keyword>
<accession>A0ABZ0PAL7</accession>
<evidence type="ECO:0000313" key="2">
    <source>
        <dbReference type="EMBL" id="WPB53695.1"/>
    </source>
</evidence>
<protein>
    <recommendedName>
        <fullName evidence="4">Soluble ligand binding domain-containing protein</fullName>
    </recommendedName>
</protein>
<name>A0ABZ0PAL7_9BACT</name>
<dbReference type="Proteomes" id="UP001303601">
    <property type="component" value="Chromosome"/>
</dbReference>